<feature type="region of interest" description="Disordered" evidence="1">
    <location>
        <begin position="362"/>
        <end position="385"/>
    </location>
</feature>
<dbReference type="AlphaFoldDB" id="A0A6A6VYN2"/>
<accession>A0A6A6VYN2</accession>
<dbReference type="GO" id="GO:0001228">
    <property type="term" value="F:DNA-binding transcription activator activity, RNA polymerase II-specific"/>
    <property type="evidence" value="ECO:0007669"/>
    <property type="project" value="TreeGrafter"/>
</dbReference>
<organism evidence="2 3">
    <name type="scientific">Pseudovirgaria hyperparasitica</name>
    <dbReference type="NCBI Taxonomy" id="470096"/>
    <lineage>
        <taxon>Eukaryota</taxon>
        <taxon>Fungi</taxon>
        <taxon>Dikarya</taxon>
        <taxon>Ascomycota</taxon>
        <taxon>Pezizomycotina</taxon>
        <taxon>Dothideomycetes</taxon>
        <taxon>Dothideomycetes incertae sedis</taxon>
        <taxon>Acrospermales</taxon>
        <taxon>Acrospermaceae</taxon>
        <taxon>Pseudovirgaria</taxon>
    </lineage>
</organism>
<name>A0A6A6VYN2_9PEZI</name>
<evidence type="ECO:0000313" key="3">
    <source>
        <dbReference type="Proteomes" id="UP000799437"/>
    </source>
</evidence>
<dbReference type="PANTHER" id="PTHR47784">
    <property type="entry name" value="STEROL UPTAKE CONTROL PROTEIN 2"/>
    <property type="match status" value="1"/>
</dbReference>
<dbReference type="GeneID" id="54486768"/>
<gene>
    <name evidence="2" type="ORF">EJ05DRAFT_488479</name>
</gene>
<dbReference type="EMBL" id="ML996577">
    <property type="protein sequence ID" value="KAF2755768.1"/>
    <property type="molecule type" value="Genomic_DNA"/>
</dbReference>
<dbReference type="PANTHER" id="PTHR47784:SF5">
    <property type="entry name" value="STEROL UPTAKE CONTROL PROTEIN 2"/>
    <property type="match status" value="1"/>
</dbReference>
<reference evidence="2" key="1">
    <citation type="journal article" date="2020" name="Stud. Mycol.">
        <title>101 Dothideomycetes genomes: a test case for predicting lifestyles and emergence of pathogens.</title>
        <authorList>
            <person name="Haridas S."/>
            <person name="Albert R."/>
            <person name="Binder M."/>
            <person name="Bloem J."/>
            <person name="Labutti K."/>
            <person name="Salamov A."/>
            <person name="Andreopoulos B."/>
            <person name="Baker S."/>
            <person name="Barry K."/>
            <person name="Bills G."/>
            <person name="Bluhm B."/>
            <person name="Cannon C."/>
            <person name="Castanera R."/>
            <person name="Culley D."/>
            <person name="Daum C."/>
            <person name="Ezra D."/>
            <person name="Gonzalez J."/>
            <person name="Henrissat B."/>
            <person name="Kuo A."/>
            <person name="Liang C."/>
            <person name="Lipzen A."/>
            <person name="Lutzoni F."/>
            <person name="Magnuson J."/>
            <person name="Mondo S."/>
            <person name="Nolan M."/>
            <person name="Ohm R."/>
            <person name="Pangilinan J."/>
            <person name="Park H.-J."/>
            <person name="Ramirez L."/>
            <person name="Alfaro M."/>
            <person name="Sun H."/>
            <person name="Tritt A."/>
            <person name="Yoshinaga Y."/>
            <person name="Zwiers L.-H."/>
            <person name="Turgeon B."/>
            <person name="Goodwin S."/>
            <person name="Spatafora J."/>
            <person name="Crous P."/>
            <person name="Grigoriev I."/>
        </authorList>
    </citation>
    <scope>NUCLEOTIDE SEQUENCE</scope>
    <source>
        <strain evidence="2">CBS 121739</strain>
    </source>
</reference>
<dbReference type="OrthoDB" id="4937900at2759"/>
<evidence type="ECO:0000313" key="2">
    <source>
        <dbReference type="EMBL" id="KAF2755768.1"/>
    </source>
</evidence>
<dbReference type="InterPro" id="IPR053157">
    <property type="entry name" value="Sterol_Uptake_Regulator"/>
</dbReference>
<feature type="compositionally biased region" description="Polar residues" evidence="1">
    <location>
        <begin position="362"/>
        <end position="374"/>
    </location>
</feature>
<keyword evidence="3" id="KW-1185">Reference proteome</keyword>
<protein>
    <submittedName>
        <fullName evidence="2">Uncharacterized protein</fullName>
    </submittedName>
</protein>
<proteinExistence type="predicted"/>
<sequence>MRIEGPRPRSVGSRSTPSITPPVRSPASFPGATPAPPEARESSMMSNDWLSSFMPPQCPTQHQETQLMAYYQQYTFRTFATLDYQNFQHVWEQVVPNQAQHHNFLKHAVLSIAALHSAHSNPIEAAHYAFLARSHHEHAMQLFYSVGTTITAENATAVLGFAFFQVIYRFGSPFVPGLPSPLDVVDAFNQVIVVLSLFWRLLPEARPLIASTSVTRLVSQADFVPAYTPGETYSHLFEAIETANNLSSDPLADKTAYQASTLELRRLFAIPFVPVSWSLILSWPIRAPGRIMELLRLKRPLALVHLAYWCVPIHHACSAPEQWFLGGWSRKMVLYIARCIEAEYRGLMKWPLDQIGVNVVPGSQSASEPSTSMSPPVMRRMASDR</sequence>
<evidence type="ECO:0000256" key="1">
    <source>
        <dbReference type="SAM" id="MobiDB-lite"/>
    </source>
</evidence>
<dbReference type="Proteomes" id="UP000799437">
    <property type="component" value="Unassembled WGS sequence"/>
</dbReference>
<feature type="region of interest" description="Disordered" evidence="1">
    <location>
        <begin position="1"/>
        <end position="43"/>
    </location>
</feature>
<dbReference type="RefSeq" id="XP_033598219.1">
    <property type="nucleotide sequence ID" value="XM_033745714.1"/>
</dbReference>